<reference evidence="2" key="1">
    <citation type="journal article" date="2024" name="Proc. Natl. Acad. Sci. U.S.A.">
        <title>Extraordinary preservation of gene collinearity over three hundred million years revealed in homosporous lycophytes.</title>
        <authorList>
            <person name="Li C."/>
            <person name="Wickell D."/>
            <person name="Kuo L.Y."/>
            <person name="Chen X."/>
            <person name="Nie B."/>
            <person name="Liao X."/>
            <person name="Peng D."/>
            <person name="Ji J."/>
            <person name="Jenkins J."/>
            <person name="Williams M."/>
            <person name="Shu S."/>
            <person name="Plott C."/>
            <person name="Barry K."/>
            <person name="Rajasekar S."/>
            <person name="Grimwood J."/>
            <person name="Han X."/>
            <person name="Sun S."/>
            <person name="Hou Z."/>
            <person name="He W."/>
            <person name="Dai G."/>
            <person name="Sun C."/>
            <person name="Schmutz J."/>
            <person name="Leebens-Mack J.H."/>
            <person name="Li F.W."/>
            <person name="Wang L."/>
        </authorList>
    </citation>
    <scope>NUCLEOTIDE SEQUENCE [LARGE SCALE GENOMIC DNA]</scope>
    <source>
        <strain evidence="2">cv. PW_Plant_1</strain>
    </source>
</reference>
<evidence type="ECO:0000313" key="2">
    <source>
        <dbReference type="Proteomes" id="UP001162992"/>
    </source>
</evidence>
<proteinExistence type="predicted"/>
<keyword evidence="2" id="KW-1185">Reference proteome</keyword>
<protein>
    <submittedName>
        <fullName evidence="1">Uncharacterized protein</fullName>
    </submittedName>
</protein>
<organism evidence="1 2">
    <name type="scientific">Diphasiastrum complanatum</name>
    <name type="common">Issler's clubmoss</name>
    <name type="synonym">Lycopodium complanatum</name>
    <dbReference type="NCBI Taxonomy" id="34168"/>
    <lineage>
        <taxon>Eukaryota</taxon>
        <taxon>Viridiplantae</taxon>
        <taxon>Streptophyta</taxon>
        <taxon>Embryophyta</taxon>
        <taxon>Tracheophyta</taxon>
        <taxon>Lycopodiopsida</taxon>
        <taxon>Lycopodiales</taxon>
        <taxon>Lycopodiaceae</taxon>
        <taxon>Lycopodioideae</taxon>
        <taxon>Diphasiastrum</taxon>
    </lineage>
</organism>
<dbReference type="EMBL" id="CM055093">
    <property type="protein sequence ID" value="KAJ7565872.1"/>
    <property type="molecule type" value="Genomic_DNA"/>
</dbReference>
<name>A0ACC2EH94_DIPCM</name>
<gene>
    <name evidence="1" type="ORF">O6H91_02G078800</name>
</gene>
<sequence>MESSKSFNSPKSLTIQDLRIQKKARSIHRRSQQNAQDSHSGLALLLTPRWMLPVADNSKQRFNRVHNGSEPQPRLLSLLQRSSLQVHLLELYLRPSLGNSFCFQTKQIDQASTTESTIRFKTLTRIYSRLSGIQ</sequence>
<dbReference type="Proteomes" id="UP001162992">
    <property type="component" value="Chromosome 2"/>
</dbReference>
<comment type="caution">
    <text evidence="1">The sequence shown here is derived from an EMBL/GenBank/DDBJ whole genome shotgun (WGS) entry which is preliminary data.</text>
</comment>
<accession>A0ACC2EH94</accession>
<evidence type="ECO:0000313" key="1">
    <source>
        <dbReference type="EMBL" id="KAJ7565872.1"/>
    </source>
</evidence>